<reference evidence="11 12" key="1">
    <citation type="submission" date="2024-05" db="EMBL/GenBank/DDBJ databases">
        <title>Culex pipiens pipiens assembly and annotation.</title>
        <authorList>
            <person name="Alout H."/>
            <person name="Durand T."/>
        </authorList>
    </citation>
    <scope>NUCLEOTIDE SEQUENCE [LARGE SCALE GENOMIC DNA]</scope>
    <source>
        <strain evidence="11">HA-2024</strain>
        <tissue evidence="11">Whole body</tissue>
    </source>
</reference>
<dbReference type="GO" id="GO:0007165">
    <property type="term" value="P:signal transduction"/>
    <property type="evidence" value="ECO:0007669"/>
    <property type="project" value="UniProtKB-KW"/>
</dbReference>
<keyword evidence="5" id="KW-0552">Olfaction</keyword>
<comment type="subcellular location">
    <subcellularLocation>
        <location evidence="1">Cell membrane</location>
        <topology evidence="1">Multi-pass membrane protein</topology>
    </subcellularLocation>
</comment>
<proteinExistence type="predicted"/>
<evidence type="ECO:0000256" key="3">
    <source>
        <dbReference type="ARBA" id="ARBA00022606"/>
    </source>
</evidence>
<dbReference type="GO" id="GO:0005886">
    <property type="term" value="C:plasma membrane"/>
    <property type="evidence" value="ECO:0007669"/>
    <property type="project" value="UniProtKB-SubCell"/>
</dbReference>
<evidence type="ECO:0000256" key="1">
    <source>
        <dbReference type="ARBA" id="ARBA00004651"/>
    </source>
</evidence>
<dbReference type="GO" id="GO:0007608">
    <property type="term" value="P:sensory perception of smell"/>
    <property type="evidence" value="ECO:0007669"/>
    <property type="project" value="UniProtKB-KW"/>
</dbReference>
<dbReference type="PANTHER" id="PTHR21137:SF35">
    <property type="entry name" value="ODORANT RECEPTOR 19A-RELATED"/>
    <property type="match status" value="1"/>
</dbReference>
<evidence type="ECO:0000256" key="2">
    <source>
        <dbReference type="ARBA" id="ARBA00022475"/>
    </source>
</evidence>
<feature type="transmembrane region" description="Helical" evidence="10">
    <location>
        <begin position="145"/>
        <end position="167"/>
    </location>
</feature>
<dbReference type="InterPro" id="IPR004117">
    <property type="entry name" value="7tm6_olfct_rcpt"/>
</dbReference>
<evidence type="ECO:0000313" key="11">
    <source>
        <dbReference type="EMBL" id="KAL1375887.1"/>
    </source>
</evidence>
<evidence type="ECO:0000256" key="4">
    <source>
        <dbReference type="ARBA" id="ARBA00022692"/>
    </source>
</evidence>
<gene>
    <name evidence="11" type="ORF">pipiens_004565</name>
</gene>
<keyword evidence="2" id="KW-1003">Cell membrane</keyword>
<dbReference type="PANTHER" id="PTHR21137">
    <property type="entry name" value="ODORANT RECEPTOR"/>
    <property type="match status" value="1"/>
</dbReference>
<dbReference type="AlphaFoldDB" id="A0ABD1CIF0"/>
<comment type="caution">
    <text evidence="11">The sequence shown here is derived from an EMBL/GenBank/DDBJ whole genome shotgun (WGS) entry which is preliminary data.</text>
</comment>
<accession>A0ABD1CIF0</accession>
<keyword evidence="9" id="KW-0807">Transducer</keyword>
<feature type="transmembrane region" description="Helical" evidence="10">
    <location>
        <begin position="85"/>
        <end position="110"/>
    </location>
</feature>
<evidence type="ECO:0000256" key="5">
    <source>
        <dbReference type="ARBA" id="ARBA00022725"/>
    </source>
</evidence>
<organism evidence="11 12">
    <name type="scientific">Culex pipiens pipiens</name>
    <name type="common">Northern house mosquito</name>
    <dbReference type="NCBI Taxonomy" id="38569"/>
    <lineage>
        <taxon>Eukaryota</taxon>
        <taxon>Metazoa</taxon>
        <taxon>Ecdysozoa</taxon>
        <taxon>Arthropoda</taxon>
        <taxon>Hexapoda</taxon>
        <taxon>Insecta</taxon>
        <taxon>Pterygota</taxon>
        <taxon>Neoptera</taxon>
        <taxon>Endopterygota</taxon>
        <taxon>Diptera</taxon>
        <taxon>Nematocera</taxon>
        <taxon>Culicoidea</taxon>
        <taxon>Culicidae</taxon>
        <taxon>Culicinae</taxon>
        <taxon>Culicini</taxon>
        <taxon>Culex</taxon>
        <taxon>Culex</taxon>
    </lineage>
</organism>
<keyword evidence="3" id="KW-0716">Sensory transduction</keyword>
<evidence type="ECO:0000256" key="8">
    <source>
        <dbReference type="ARBA" id="ARBA00023170"/>
    </source>
</evidence>
<evidence type="ECO:0000256" key="6">
    <source>
        <dbReference type="ARBA" id="ARBA00022989"/>
    </source>
</evidence>
<feature type="transmembrane region" description="Helical" evidence="10">
    <location>
        <begin position="60"/>
        <end position="79"/>
    </location>
</feature>
<evidence type="ECO:0000256" key="9">
    <source>
        <dbReference type="ARBA" id="ARBA00023224"/>
    </source>
</evidence>
<evidence type="ECO:0000256" key="7">
    <source>
        <dbReference type="ARBA" id="ARBA00023136"/>
    </source>
</evidence>
<keyword evidence="6 10" id="KW-1133">Transmembrane helix</keyword>
<keyword evidence="4 10" id="KW-0812">Transmembrane</keyword>
<keyword evidence="7 10" id="KW-0472">Membrane</keyword>
<evidence type="ECO:0000256" key="10">
    <source>
        <dbReference type="SAM" id="Phobius"/>
    </source>
</evidence>
<sequence>MVAFARKLWNRFNYFLRALTRDFNYVTDQFFGLDWLVVLAGVRFGSEHVKLRRCWNVYRWLIYLPLIVVFWNLVVNLVNRAKLDLVLSCLLGVVGGIVAALRALLVLWYYEPLQEVRRYYLQEELGNCVELHVEFLHIKNKIRPMLNATFVIVFYSTALTLASGAIYLSQLKFMTIFSLVILCYCVGVALECFCITRMVNTMSESNASIAQKIYNLEWPKNLEYDETYNAEYHSVRKTMTTVMVMAQQPLRLNCFGLFEFTQDKFYELLNMAYSLYTFLKNFV</sequence>
<keyword evidence="12" id="KW-1185">Reference proteome</keyword>
<dbReference type="EMBL" id="JBEHCU010012114">
    <property type="protein sequence ID" value="KAL1375887.1"/>
    <property type="molecule type" value="Genomic_DNA"/>
</dbReference>
<evidence type="ECO:0000313" key="12">
    <source>
        <dbReference type="Proteomes" id="UP001562425"/>
    </source>
</evidence>
<evidence type="ECO:0008006" key="13">
    <source>
        <dbReference type="Google" id="ProtNLM"/>
    </source>
</evidence>
<protein>
    <recommendedName>
        <fullName evidence="13">Odorant receptor</fullName>
    </recommendedName>
</protein>
<name>A0ABD1CIF0_CULPP</name>
<keyword evidence="8" id="KW-0675">Receptor</keyword>
<dbReference type="Proteomes" id="UP001562425">
    <property type="component" value="Unassembled WGS sequence"/>
</dbReference>
<feature type="transmembrane region" description="Helical" evidence="10">
    <location>
        <begin position="173"/>
        <end position="195"/>
    </location>
</feature>
<dbReference type="Pfam" id="PF02949">
    <property type="entry name" value="7tm_6"/>
    <property type="match status" value="1"/>
</dbReference>